<dbReference type="InterPro" id="IPR052415">
    <property type="entry name" value="Diphthine_MTase"/>
</dbReference>
<dbReference type="InterPro" id="IPR015943">
    <property type="entry name" value="WD40/YVTN_repeat-like_dom_sf"/>
</dbReference>
<comment type="pathway">
    <text evidence="1">Protein modification; peptidyl-diphthamide biosynthesis.</text>
</comment>
<evidence type="ECO:0000256" key="7">
    <source>
        <dbReference type="ARBA" id="ARBA00047551"/>
    </source>
</evidence>
<evidence type="ECO:0000313" key="8">
    <source>
        <dbReference type="EMBL" id="CEL57596.1"/>
    </source>
</evidence>
<dbReference type="SUPFAM" id="SSF50978">
    <property type="entry name" value="WD40 repeat-like"/>
    <property type="match status" value="1"/>
</dbReference>
<proteinExistence type="inferred from homology"/>
<dbReference type="PANTHER" id="PTHR46042:SF1">
    <property type="entry name" value="DIPHTHINE METHYLTRANSFERASE"/>
    <property type="match status" value="1"/>
</dbReference>
<dbReference type="EC" id="3.1.1.97" evidence="6"/>
<evidence type="ECO:0000256" key="6">
    <source>
        <dbReference type="ARBA" id="ARBA00039131"/>
    </source>
</evidence>
<evidence type="ECO:0000256" key="3">
    <source>
        <dbReference type="ARBA" id="ARBA00022737"/>
    </source>
</evidence>
<dbReference type="Gene3D" id="2.130.10.10">
    <property type="entry name" value="YVTN repeat-like/Quinoprotein amine dehydrogenase"/>
    <property type="match status" value="1"/>
</dbReference>
<keyword evidence="2" id="KW-0853">WD repeat</keyword>
<protein>
    <recommendedName>
        <fullName evidence="6">methylated diphthine methylhydrolase</fullName>
        <ecNumber evidence="6">3.1.1.97</ecNumber>
    </recommendedName>
</protein>
<sequence length="361" mass="40578">MSSSEYVERSILSLDTELPADSVEFCPREEFRNILVCGTYNLVKGEDGESEADDVSKKPQERNGRCLVYELEEDSMDLKETQRIDTAAILDIKWSYKQDTPNPMLALAESVGRIQFHELRGQEKILSKVQSIQVAEPSVLCLSIDWNNRLVPQDTGALIVSRSDGSISILRPHESQFEVDTTWHAHDYEPWVAAWNYWSPTTAYSGGDDCKLKGWDTRTSCETPTFVNKRFEAGVTCIQTHPFVENVVAVGSYDNTVRIFDSRKMTTPLTEVGVGGGAWRVKWHPSHTRKNELLVACMHDGFKVVRIPIDQSGQLDASFPPIVSSRFDAHTSLAYGIKQRVLGIRILRVKATCASLADRSF</sequence>
<keyword evidence="3" id="KW-0677">Repeat</keyword>
<reference evidence="8 9" key="1">
    <citation type="submission" date="2014-11" db="EMBL/GenBank/DDBJ databases">
        <authorList>
            <person name="Wibberg Daniel"/>
        </authorList>
    </citation>
    <scope>NUCLEOTIDE SEQUENCE [LARGE SCALE GENOMIC DNA]</scope>
    <source>
        <strain evidence="8">Rhizoctonia solani AG1-IB 7/3/14</strain>
    </source>
</reference>
<dbReference type="STRING" id="1108050.A0A0B7FI20"/>
<keyword evidence="9" id="KW-1185">Reference proteome</keyword>
<accession>A0A0B7FI20</accession>
<dbReference type="PANTHER" id="PTHR46042">
    <property type="entry name" value="DIPHTHINE METHYLTRANSFERASE"/>
    <property type="match status" value="1"/>
</dbReference>
<gene>
    <name evidence="8" type="ORF">RSOLAG1IB_02339</name>
</gene>
<evidence type="ECO:0000256" key="1">
    <source>
        <dbReference type="ARBA" id="ARBA00005156"/>
    </source>
</evidence>
<dbReference type="GO" id="GO:0005737">
    <property type="term" value="C:cytoplasm"/>
    <property type="evidence" value="ECO:0007669"/>
    <property type="project" value="TreeGrafter"/>
</dbReference>
<evidence type="ECO:0000256" key="4">
    <source>
        <dbReference type="ARBA" id="ARBA00022801"/>
    </source>
</evidence>
<comment type="similarity">
    <text evidence="5">Belongs to the DPH7 family.</text>
</comment>
<comment type="catalytic activity">
    <reaction evidence="7">
        <text>diphthine methyl ester-[translation elongation factor 2] + H2O = diphthine-[translation elongation factor 2] + methanol + H(+)</text>
        <dbReference type="Rhea" id="RHEA:42656"/>
        <dbReference type="Rhea" id="RHEA-COMP:10172"/>
        <dbReference type="Rhea" id="RHEA-COMP:10173"/>
        <dbReference type="ChEBI" id="CHEBI:15377"/>
        <dbReference type="ChEBI" id="CHEBI:15378"/>
        <dbReference type="ChEBI" id="CHEBI:17790"/>
        <dbReference type="ChEBI" id="CHEBI:79005"/>
        <dbReference type="ChEBI" id="CHEBI:82696"/>
        <dbReference type="EC" id="3.1.1.97"/>
    </reaction>
</comment>
<dbReference type="GO" id="GO:0017183">
    <property type="term" value="P:protein histidyl modification to diphthamide"/>
    <property type="evidence" value="ECO:0007669"/>
    <property type="project" value="TreeGrafter"/>
</dbReference>
<evidence type="ECO:0000256" key="2">
    <source>
        <dbReference type="ARBA" id="ARBA00022574"/>
    </source>
</evidence>
<dbReference type="InterPro" id="IPR001680">
    <property type="entry name" value="WD40_rpt"/>
</dbReference>
<dbReference type="OrthoDB" id="1930760at2759"/>
<dbReference type="InterPro" id="IPR036322">
    <property type="entry name" value="WD40_repeat_dom_sf"/>
</dbReference>
<dbReference type="Proteomes" id="UP000059188">
    <property type="component" value="Unassembled WGS sequence"/>
</dbReference>
<dbReference type="Pfam" id="PF00400">
    <property type="entry name" value="WD40"/>
    <property type="match status" value="1"/>
</dbReference>
<dbReference type="GO" id="GO:0061685">
    <property type="term" value="F:diphthine methylesterase activity"/>
    <property type="evidence" value="ECO:0007669"/>
    <property type="project" value="UniProtKB-EC"/>
</dbReference>
<dbReference type="AlphaFoldDB" id="A0A0B7FI20"/>
<organism evidence="8 9">
    <name type="scientific">Thanatephorus cucumeris (strain AG1-IB / isolate 7/3/14)</name>
    <name type="common">Lettuce bottom rot fungus</name>
    <name type="synonym">Rhizoctonia solani</name>
    <dbReference type="NCBI Taxonomy" id="1108050"/>
    <lineage>
        <taxon>Eukaryota</taxon>
        <taxon>Fungi</taxon>
        <taxon>Dikarya</taxon>
        <taxon>Basidiomycota</taxon>
        <taxon>Agaricomycotina</taxon>
        <taxon>Agaricomycetes</taxon>
        <taxon>Cantharellales</taxon>
        <taxon>Ceratobasidiaceae</taxon>
        <taxon>Rhizoctonia</taxon>
        <taxon>Rhizoctonia solani AG-1</taxon>
    </lineage>
</organism>
<evidence type="ECO:0000313" key="9">
    <source>
        <dbReference type="Proteomes" id="UP000059188"/>
    </source>
</evidence>
<evidence type="ECO:0000256" key="5">
    <source>
        <dbReference type="ARBA" id="ARBA00038092"/>
    </source>
</evidence>
<dbReference type="EMBL" id="LN679102">
    <property type="protein sequence ID" value="CEL57596.1"/>
    <property type="molecule type" value="Genomic_DNA"/>
</dbReference>
<keyword evidence="4" id="KW-0378">Hydrolase</keyword>
<name>A0A0B7FI20_THACB</name>
<dbReference type="SMART" id="SM00320">
    <property type="entry name" value="WD40"/>
    <property type="match status" value="2"/>
</dbReference>